<name>A0A1I3LDF7_9SPIR</name>
<protein>
    <recommendedName>
        <fullName evidence="4">SH3 domain-containing protein</fullName>
    </recommendedName>
</protein>
<feature type="transmembrane region" description="Helical" evidence="1">
    <location>
        <begin position="381"/>
        <end position="399"/>
    </location>
</feature>
<dbReference type="Gene3D" id="2.30.30.40">
    <property type="entry name" value="SH3 Domains"/>
    <property type="match status" value="1"/>
</dbReference>
<evidence type="ECO:0000256" key="1">
    <source>
        <dbReference type="SAM" id="Phobius"/>
    </source>
</evidence>
<dbReference type="OrthoDB" id="355081at2"/>
<gene>
    <name evidence="2" type="ORF">SAMN04487775_106206</name>
</gene>
<keyword evidence="1" id="KW-0812">Transmembrane</keyword>
<sequence length="463" mass="52960">MEKQRIKTAFRSCRRLLISFLLIFISSLSFAQRVSLNQIRQLKITPAEGQNLYTKTDLRFTVVIPNVSPSQVQVLSINQKNDITFRTMRKTENYDVQGTTIELWFNFGTKGTYTLAPLPLIVQNRRCSINFETITVTDDPATMTPRIVVVFEDGTKVYSDETNYPTPLLTVKTGKKLNFTVNIQYATQLVQFNWDIPKDSIFTCTKQYEFTEARHRERIYSHTLNPVASFEWTGLVPGPQTLPKIRLNAAGYDGYRSELRLPEVIIEFTDSEEVSDTNDDSDIFAAAFFQEASETEEIVHAALTKEECQELSSLYTKEHNLFFTYPKARKERINFENEHGLVSSSNQLFPAVLMYVSIIVILASLICMIIAIRRKHKIRTLLFVVLMIVGLAILIYCAVRRSERYGISCGGKIYSIPQENAESVSEVISGTRVRILERTGKWYYIELGETGGWCTADNIFIIK</sequence>
<feature type="transmembrane region" description="Helical" evidence="1">
    <location>
        <begin position="352"/>
        <end position="372"/>
    </location>
</feature>
<proteinExistence type="predicted"/>
<keyword evidence="1" id="KW-0472">Membrane</keyword>
<dbReference type="RefSeq" id="WP_074932066.1">
    <property type="nucleotide sequence ID" value="NZ_FORI01000006.1"/>
</dbReference>
<accession>A0A1I3LDF7</accession>
<dbReference type="Proteomes" id="UP000182737">
    <property type="component" value="Unassembled WGS sequence"/>
</dbReference>
<evidence type="ECO:0000313" key="3">
    <source>
        <dbReference type="Proteomes" id="UP000182737"/>
    </source>
</evidence>
<keyword evidence="3" id="KW-1185">Reference proteome</keyword>
<dbReference type="AlphaFoldDB" id="A0A1I3LDF7"/>
<evidence type="ECO:0000313" key="2">
    <source>
        <dbReference type="EMBL" id="SFI82580.1"/>
    </source>
</evidence>
<organism evidence="2 3">
    <name type="scientific">Treponema bryantii</name>
    <dbReference type="NCBI Taxonomy" id="163"/>
    <lineage>
        <taxon>Bacteria</taxon>
        <taxon>Pseudomonadati</taxon>
        <taxon>Spirochaetota</taxon>
        <taxon>Spirochaetia</taxon>
        <taxon>Spirochaetales</taxon>
        <taxon>Treponemataceae</taxon>
        <taxon>Treponema</taxon>
    </lineage>
</organism>
<dbReference type="EMBL" id="FORI01000006">
    <property type="protein sequence ID" value="SFI82580.1"/>
    <property type="molecule type" value="Genomic_DNA"/>
</dbReference>
<keyword evidence="1" id="KW-1133">Transmembrane helix</keyword>
<evidence type="ECO:0008006" key="4">
    <source>
        <dbReference type="Google" id="ProtNLM"/>
    </source>
</evidence>
<reference evidence="3" key="1">
    <citation type="submission" date="2016-10" db="EMBL/GenBank/DDBJ databases">
        <authorList>
            <person name="Varghese N."/>
            <person name="Submissions S."/>
        </authorList>
    </citation>
    <scope>NUCLEOTIDE SEQUENCE [LARGE SCALE GENOMIC DNA]</scope>
    <source>
        <strain evidence="3">XBD1002</strain>
    </source>
</reference>